<evidence type="ECO:0000256" key="2">
    <source>
        <dbReference type="ARBA" id="ARBA00022729"/>
    </source>
</evidence>
<dbReference type="PANTHER" id="PTHR43817">
    <property type="entry name" value="GLYCOSYL HYDROLASE"/>
    <property type="match status" value="1"/>
</dbReference>
<name>A0A9X2HSY6_9GAMM</name>
<evidence type="ECO:0000313" key="6">
    <source>
        <dbReference type="EMBL" id="MCP8897700.1"/>
    </source>
</evidence>
<dbReference type="Proteomes" id="UP001139319">
    <property type="component" value="Unassembled WGS sequence"/>
</dbReference>
<reference evidence="6" key="2">
    <citation type="submission" date="2023-01" db="EMBL/GenBank/DDBJ databases">
        <title>Gilvimarinus xylanilyticus HB14 isolated from Caulerpa lentillifera aquaculture base in Hainan, China.</title>
        <authorList>
            <person name="Zhang Y.-J."/>
        </authorList>
    </citation>
    <scope>NUCLEOTIDE SEQUENCE</scope>
    <source>
        <strain evidence="6">HB14</strain>
    </source>
</reference>
<evidence type="ECO:0000256" key="3">
    <source>
        <dbReference type="ARBA" id="ARBA00022801"/>
    </source>
</evidence>
<keyword evidence="2" id="KW-0732">Signal</keyword>
<dbReference type="EMBL" id="JAMFTH010000001">
    <property type="protein sequence ID" value="MCP8897700.1"/>
    <property type="molecule type" value="Genomic_DNA"/>
</dbReference>
<reference evidence="6" key="1">
    <citation type="submission" date="2022-05" db="EMBL/GenBank/DDBJ databases">
        <authorList>
            <person name="Sun H.-N."/>
        </authorList>
    </citation>
    <scope>NUCLEOTIDE SEQUENCE</scope>
    <source>
        <strain evidence="6">HB14</strain>
    </source>
</reference>
<comment type="caution">
    <text evidence="6">The sequence shown here is derived from an EMBL/GenBank/DDBJ whole genome shotgun (WGS) entry which is preliminary data.</text>
</comment>
<organism evidence="6 7">
    <name type="scientific">Gilvimarinus xylanilyticus</name>
    <dbReference type="NCBI Taxonomy" id="2944139"/>
    <lineage>
        <taxon>Bacteria</taxon>
        <taxon>Pseudomonadati</taxon>
        <taxon>Pseudomonadota</taxon>
        <taxon>Gammaproteobacteria</taxon>
        <taxon>Cellvibrionales</taxon>
        <taxon>Cellvibrionaceae</taxon>
        <taxon>Gilvimarinus</taxon>
    </lineage>
</organism>
<gene>
    <name evidence="6" type="ORF">M6D89_00150</name>
</gene>
<keyword evidence="7" id="KW-1185">Reference proteome</keyword>
<dbReference type="InterPro" id="IPR016828">
    <property type="entry name" value="Alpha-L-arabinofuranosidase"/>
</dbReference>
<keyword evidence="3 5" id="KW-0378">Hydrolase</keyword>
<evidence type="ECO:0000313" key="7">
    <source>
        <dbReference type="Proteomes" id="UP001139319"/>
    </source>
</evidence>
<dbReference type="PIRSF" id="PIRSF025414">
    <property type="entry name" value="Alpha-L-arabinofuranosidase"/>
    <property type="match status" value="1"/>
</dbReference>
<evidence type="ECO:0000256" key="5">
    <source>
        <dbReference type="RuleBase" id="RU361187"/>
    </source>
</evidence>
<dbReference type="GO" id="GO:0004553">
    <property type="term" value="F:hydrolase activity, hydrolyzing O-glycosyl compounds"/>
    <property type="evidence" value="ECO:0007669"/>
    <property type="project" value="InterPro"/>
</dbReference>
<comment type="similarity">
    <text evidence="1 5">Belongs to the glycosyl hydrolase 43 family.</text>
</comment>
<sequence>MALHTPLKILLCVLFLLGATFAGGEPSYNNPIVEQRADPWVHRHSDGYYYFIGTVPEFNRLVLRRAKTINGLSQADEKTIWQPTEQSSIGINIWAPELHYIDEQWIIYFAGAPVEEPWRIRMHALTTSDANPLQAEWSKPIPMHTPWDDFSLDATSFAHNGKRYLIWAQKDREQKYNSALYMAELETPVKIKEPVIMLTEPTLDWEVVGYKVNEGAAVIKKNGRIFVTYSASATDHNYAMGLLWADENADLMDPESWHKLSEPVFYSNEALKRYGPGHNGFTVAEDGKTDVLIYHARDYKELKGTPLTDPNRDARARAIKWDEQGFPVFGQSNND</sequence>
<dbReference type="InterPro" id="IPR023296">
    <property type="entry name" value="Glyco_hydro_beta-prop_sf"/>
</dbReference>
<evidence type="ECO:0000256" key="4">
    <source>
        <dbReference type="ARBA" id="ARBA00023295"/>
    </source>
</evidence>
<keyword evidence="4 5" id="KW-0326">Glycosidase</keyword>
<dbReference type="GO" id="GO:0005975">
    <property type="term" value="P:carbohydrate metabolic process"/>
    <property type="evidence" value="ECO:0007669"/>
    <property type="project" value="InterPro"/>
</dbReference>
<protein>
    <submittedName>
        <fullName evidence="6">Family 43 glycosylhydrolase</fullName>
    </submittedName>
</protein>
<dbReference type="SUPFAM" id="SSF75005">
    <property type="entry name" value="Arabinanase/levansucrase/invertase"/>
    <property type="match status" value="1"/>
</dbReference>
<dbReference type="InterPro" id="IPR006710">
    <property type="entry name" value="Glyco_hydro_43"/>
</dbReference>
<dbReference type="RefSeq" id="WP_253966002.1">
    <property type="nucleotide sequence ID" value="NZ_JAMFTH010000001.1"/>
</dbReference>
<accession>A0A9X2HSY6</accession>
<dbReference type="AlphaFoldDB" id="A0A9X2HSY6"/>
<dbReference type="Pfam" id="PF04616">
    <property type="entry name" value="Glyco_hydro_43"/>
    <property type="match status" value="1"/>
</dbReference>
<dbReference type="PANTHER" id="PTHR43817:SF1">
    <property type="entry name" value="HYDROLASE, FAMILY 43, PUTATIVE (AFU_ORTHOLOGUE AFUA_3G01660)-RELATED"/>
    <property type="match status" value="1"/>
</dbReference>
<dbReference type="Gene3D" id="2.115.10.20">
    <property type="entry name" value="Glycosyl hydrolase domain, family 43"/>
    <property type="match status" value="1"/>
</dbReference>
<proteinExistence type="inferred from homology"/>
<evidence type="ECO:0000256" key="1">
    <source>
        <dbReference type="ARBA" id="ARBA00009865"/>
    </source>
</evidence>